<dbReference type="GO" id="GO:0046653">
    <property type="term" value="P:tetrahydrofolate metabolic process"/>
    <property type="evidence" value="ECO:0007669"/>
    <property type="project" value="TreeGrafter"/>
</dbReference>
<dbReference type="Gene3D" id="3.40.640.10">
    <property type="entry name" value="Type I PLP-dependent aspartate aminotransferase-like (Major domain)"/>
    <property type="match status" value="1"/>
</dbReference>
<dbReference type="InterPro" id="IPR039429">
    <property type="entry name" value="SHMT-like_dom"/>
</dbReference>
<organism evidence="5">
    <name type="scientific">Sesamum angustifolium</name>
    <dbReference type="NCBI Taxonomy" id="2727405"/>
    <lineage>
        <taxon>Eukaryota</taxon>
        <taxon>Viridiplantae</taxon>
        <taxon>Streptophyta</taxon>
        <taxon>Embryophyta</taxon>
        <taxon>Tracheophyta</taxon>
        <taxon>Spermatophyta</taxon>
        <taxon>Magnoliopsida</taxon>
        <taxon>eudicotyledons</taxon>
        <taxon>Gunneridae</taxon>
        <taxon>Pentapetalae</taxon>
        <taxon>asterids</taxon>
        <taxon>lamiids</taxon>
        <taxon>Lamiales</taxon>
        <taxon>Pedaliaceae</taxon>
        <taxon>Sesamum</taxon>
    </lineage>
</organism>
<dbReference type="AlphaFoldDB" id="A0AAW2KME4"/>
<protein>
    <submittedName>
        <fullName evidence="5">Serine hydroxymethyltransferase 2, mitochondrial</fullName>
    </submittedName>
</protein>
<feature type="domain" description="Serine hydroxymethyltransferase-like" evidence="4">
    <location>
        <begin position="1"/>
        <end position="67"/>
    </location>
</feature>
<dbReference type="InterPro" id="IPR015421">
    <property type="entry name" value="PyrdxlP-dep_Trfase_major"/>
</dbReference>
<dbReference type="GO" id="GO:0004372">
    <property type="term" value="F:glycine hydroxymethyltransferase activity"/>
    <property type="evidence" value="ECO:0007669"/>
    <property type="project" value="UniProtKB-EC"/>
</dbReference>
<dbReference type="InterPro" id="IPR015424">
    <property type="entry name" value="PyrdxlP-dep_Trfase"/>
</dbReference>
<comment type="catalytic activity">
    <reaction evidence="1">
        <text>(6R)-5,10-methylene-5,6,7,8-tetrahydrofolate + glycine + H2O = (6S)-5,6,7,8-tetrahydrofolate + L-serine</text>
        <dbReference type="Rhea" id="RHEA:15481"/>
        <dbReference type="ChEBI" id="CHEBI:15377"/>
        <dbReference type="ChEBI" id="CHEBI:15636"/>
        <dbReference type="ChEBI" id="CHEBI:33384"/>
        <dbReference type="ChEBI" id="CHEBI:57305"/>
        <dbReference type="ChEBI" id="CHEBI:57453"/>
        <dbReference type="EC" id="2.1.2.1"/>
    </reaction>
</comment>
<dbReference type="InterPro" id="IPR049943">
    <property type="entry name" value="Ser_HO-MeTrfase-like"/>
</dbReference>
<dbReference type="EMBL" id="JACGWK010000019">
    <property type="protein sequence ID" value="KAL0308205.1"/>
    <property type="molecule type" value="Genomic_DNA"/>
</dbReference>
<evidence type="ECO:0000259" key="4">
    <source>
        <dbReference type="Pfam" id="PF00464"/>
    </source>
</evidence>
<proteinExistence type="predicted"/>
<comment type="caution">
    <text evidence="5">The sequence shown here is derived from an EMBL/GenBank/DDBJ whole genome shotgun (WGS) entry which is preliminary data.</text>
</comment>
<dbReference type="PANTHER" id="PTHR11680">
    <property type="entry name" value="SERINE HYDROXYMETHYLTRANSFERASE"/>
    <property type="match status" value="1"/>
</dbReference>
<sequence length="69" mass="8051">SIFFETMPYRLNESTGYNDYDQLEKTAVLFRSILIVTGARAYAHLYDYVRIRKFRGVILLADMAHISTD</sequence>
<reference evidence="5" key="2">
    <citation type="journal article" date="2024" name="Plant">
        <title>Genomic evolution and insights into agronomic trait innovations of Sesamum species.</title>
        <authorList>
            <person name="Miao H."/>
            <person name="Wang L."/>
            <person name="Qu L."/>
            <person name="Liu H."/>
            <person name="Sun Y."/>
            <person name="Le M."/>
            <person name="Wang Q."/>
            <person name="Wei S."/>
            <person name="Zheng Y."/>
            <person name="Lin W."/>
            <person name="Duan Y."/>
            <person name="Cao H."/>
            <person name="Xiong S."/>
            <person name="Wang X."/>
            <person name="Wei L."/>
            <person name="Li C."/>
            <person name="Ma Q."/>
            <person name="Ju M."/>
            <person name="Zhao R."/>
            <person name="Li G."/>
            <person name="Mu C."/>
            <person name="Tian Q."/>
            <person name="Mei H."/>
            <person name="Zhang T."/>
            <person name="Gao T."/>
            <person name="Zhang H."/>
        </authorList>
    </citation>
    <scope>NUCLEOTIDE SEQUENCE</scope>
    <source>
        <strain evidence="5">G01</strain>
    </source>
</reference>
<evidence type="ECO:0000256" key="2">
    <source>
        <dbReference type="ARBA" id="ARBA00001933"/>
    </source>
</evidence>
<evidence type="ECO:0000256" key="1">
    <source>
        <dbReference type="ARBA" id="ARBA00001528"/>
    </source>
</evidence>
<dbReference type="Pfam" id="PF00464">
    <property type="entry name" value="SHMT"/>
    <property type="match status" value="1"/>
</dbReference>
<dbReference type="SUPFAM" id="SSF53383">
    <property type="entry name" value="PLP-dependent transferases"/>
    <property type="match status" value="1"/>
</dbReference>
<dbReference type="GO" id="GO:0030170">
    <property type="term" value="F:pyridoxal phosphate binding"/>
    <property type="evidence" value="ECO:0007669"/>
    <property type="project" value="TreeGrafter"/>
</dbReference>
<gene>
    <name evidence="5" type="ORF">Sangu_2987300</name>
</gene>
<dbReference type="PANTHER" id="PTHR11680:SF28">
    <property type="entry name" value="SERINE HYDROXYMETHYLTRANSFERASE, MITOCHONDRIAL"/>
    <property type="match status" value="1"/>
</dbReference>
<name>A0AAW2KME4_9LAMI</name>
<dbReference type="GO" id="GO:0019264">
    <property type="term" value="P:glycine biosynthetic process from serine"/>
    <property type="evidence" value="ECO:0007669"/>
    <property type="project" value="TreeGrafter"/>
</dbReference>
<feature type="non-terminal residue" evidence="5">
    <location>
        <position position="1"/>
    </location>
</feature>
<dbReference type="GO" id="GO:0005739">
    <property type="term" value="C:mitochondrion"/>
    <property type="evidence" value="ECO:0007669"/>
    <property type="project" value="TreeGrafter"/>
</dbReference>
<keyword evidence="3" id="KW-0663">Pyridoxal phosphate</keyword>
<evidence type="ECO:0000313" key="5">
    <source>
        <dbReference type="EMBL" id="KAL0308205.1"/>
    </source>
</evidence>
<evidence type="ECO:0000256" key="3">
    <source>
        <dbReference type="ARBA" id="ARBA00022898"/>
    </source>
</evidence>
<accession>A0AAW2KME4</accession>
<comment type="cofactor">
    <cofactor evidence="2">
        <name>pyridoxal 5'-phosphate</name>
        <dbReference type="ChEBI" id="CHEBI:597326"/>
    </cofactor>
</comment>
<reference evidence="5" key="1">
    <citation type="submission" date="2020-06" db="EMBL/GenBank/DDBJ databases">
        <authorList>
            <person name="Li T."/>
            <person name="Hu X."/>
            <person name="Zhang T."/>
            <person name="Song X."/>
            <person name="Zhang H."/>
            <person name="Dai N."/>
            <person name="Sheng W."/>
            <person name="Hou X."/>
            <person name="Wei L."/>
        </authorList>
    </citation>
    <scope>NUCLEOTIDE SEQUENCE</scope>
    <source>
        <strain evidence="5">G01</strain>
        <tissue evidence="5">Leaf</tissue>
    </source>
</reference>